<organism evidence="4 5">
    <name type="scientific">Fertoeibacter niger</name>
    <dbReference type="NCBI Taxonomy" id="2656921"/>
    <lineage>
        <taxon>Bacteria</taxon>
        <taxon>Pseudomonadati</taxon>
        <taxon>Pseudomonadota</taxon>
        <taxon>Alphaproteobacteria</taxon>
        <taxon>Rhodobacterales</taxon>
        <taxon>Paracoccaceae</taxon>
        <taxon>Fertoeibacter</taxon>
    </lineage>
</organism>
<dbReference type="AlphaFoldDB" id="A0A8X8KN32"/>
<dbReference type="GO" id="GO:0005737">
    <property type="term" value="C:cytoplasm"/>
    <property type="evidence" value="ECO:0007669"/>
    <property type="project" value="UniProtKB-SubCell"/>
</dbReference>
<gene>
    <name evidence="3" type="primary">ureF</name>
    <name evidence="4" type="ORF">GEU84_004345</name>
</gene>
<dbReference type="InterPro" id="IPR002639">
    <property type="entry name" value="UreF"/>
</dbReference>
<protein>
    <recommendedName>
        <fullName evidence="3">Urease accessory protein UreF</fullName>
    </recommendedName>
</protein>
<dbReference type="HAMAP" id="MF_01385">
    <property type="entry name" value="UreF"/>
    <property type="match status" value="1"/>
</dbReference>
<dbReference type="PANTHER" id="PTHR33620">
    <property type="entry name" value="UREASE ACCESSORY PROTEIN F"/>
    <property type="match status" value="1"/>
</dbReference>
<proteinExistence type="inferred from homology"/>
<keyword evidence="2 3" id="KW-0143">Chaperone</keyword>
<comment type="caution">
    <text evidence="4">The sequence shown here is derived from an EMBL/GenBank/DDBJ whole genome shotgun (WGS) entry which is preliminary data.</text>
</comment>
<sequence>MSDAFPDAGLLSLVQWLSPAFPTGGYAYSHGLEWAVAQGEVADGAGVEHWLADVLRHGAGRADGILLAHALEPGADMAALTDLARALAPSAERLAETEQQGAAFALATGAVLGVALAPRPLPLAVGQAACTLGLPKAQVITLYLHAFAANLVSCATRFVPLGQNEGQRVLAALHPLIQTIAQEAAMAPLDSITTSAFRADMASMLHETLDVRIFKT</sequence>
<dbReference type="RefSeq" id="WP_152824331.1">
    <property type="nucleotide sequence ID" value="NZ_WHUT02000002.1"/>
</dbReference>
<name>A0A8X8KN32_9RHOB</name>
<comment type="subcellular location">
    <subcellularLocation>
        <location evidence="3">Cytoplasm</location>
    </subcellularLocation>
</comment>
<evidence type="ECO:0000313" key="4">
    <source>
        <dbReference type="EMBL" id="NUB43605.1"/>
    </source>
</evidence>
<reference evidence="4" key="1">
    <citation type="submission" date="2020-05" db="EMBL/GenBank/DDBJ databases">
        <title>Fertoebacter nigrum gen. nov., sp. nov., a new member of the family Rhodobacteraceae.</title>
        <authorList>
            <person name="Szuroczki S."/>
            <person name="Abbaszade G."/>
            <person name="Buni D."/>
            <person name="Schumann P."/>
            <person name="Toth E."/>
        </authorList>
    </citation>
    <scope>NUCLEOTIDE SEQUENCE</scope>
    <source>
        <strain evidence="4">RG-N-1a</strain>
    </source>
</reference>
<dbReference type="Pfam" id="PF01730">
    <property type="entry name" value="UreF"/>
    <property type="match status" value="1"/>
</dbReference>
<evidence type="ECO:0000256" key="3">
    <source>
        <dbReference type="HAMAP-Rule" id="MF_01385"/>
    </source>
</evidence>
<keyword evidence="3" id="KW-0963">Cytoplasm</keyword>
<dbReference type="GO" id="GO:0016151">
    <property type="term" value="F:nickel cation binding"/>
    <property type="evidence" value="ECO:0007669"/>
    <property type="project" value="UniProtKB-UniRule"/>
</dbReference>
<keyword evidence="1 3" id="KW-0996">Nickel insertion</keyword>
<comment type="subunit">
    <text evidence="3">UreD, UreF and UreG form a complex that acts as a GTP-hydrolysis-dependent molecular chaperone, activating the urease apoprotein by helping to assemble the nickel containing metallocenter of UreC. The UreE protein probably delivers the nickel.</text>
</comment>
<comment type="similarity">
    <text evidence="3">Belongs to the UreF family.</text>
</comment>
<evidence type="ECO:0000256" key="1">
    <source>
        <dbReference type="ARBA" id="ARBA00022988"/>
    </source>
</evidence>
<keyword evidence="5" id="KW-1185">Reference proteome</keyword>
<accession>A0A8X8KN32</accession>
<dbReference type="PANTHER" id="PTHR33620:SF1">
    <property type="entry name" value="UREASE ACCESSORY PROTEIN F"/>
    <property type="match status" value="1"/>
</dbReference>
<dbReference type="EMBL" id="WHUT02000002">
    <property type="protein sequence ID" value="NUB43605.1"/>
    <property type="molecule type" value="Genomic_DNA"/>
</dbReference>
<dbReference type="Proteomes" id="UP000484076">
    <property type="component" value="Unassembled WGS sequence"/>
</dbReference>
<comment type="function">
    <text evidence="3">Required for maturation of urease via the functional incorporation of the urease nickel metallocenter.</text>
</comment>
<evidence type="ECO:0000313" key="5">
    <source>
        <dbReference type="Proteomes" id="UP000484076"/>
    </source>
</evidence>
<dbReference type="Gene3D" id="1.10.4190.10">
    <property type="entry name" value="Urease accessory protein UreF"/>
    <property type="match status" value="1"/>
</dbReference>
<dbReference type="InterPro" id="IPR038277">
    <property type="entry name" value="UreF_sf"/>
</dbReference>
<evidence type="ECO:0000256" key="2">
    <source>
        <dbReference type="ARBA" id="ARBA00023186"/>
    </source>
</evidence>
<dbReference type="PIRSF" id="PIRSF009467">
    <property type="entry name" value="Ureas_acces_UreF"/>
    <property type="match status" value="1"/>
</dbReference>